<keyword evidence="8" id="KW-1185">Reference proteome</keyword>
<dbReference type="GO" id="GO:0005524">
    <property type="term" value="F:ATP binding"/>
    <property type="evidence" value="ECO:0007669"/>
    <property type="project" value="UniProtKB-KW"/>
</dbReference>
<keyword evidence="7" id="KW-0347">Helicase</keyword>
<evidence type="ECO:0000256" key="3">
    <source>
        <dbReference type="ARBA" id="ARBA00023125"/>
    </source>
</evidence>
<dbReference type="GO" id="GO:0006310">
    <property type="term" value="P:DNA recombination"/>
    <property type="evidence" value="ECO:0007669"/>
    <property type="project" value="TreeGrafter"/>
</dbReference>
<name>A0AA96RHX9_9BACL</name>
<accession>A0AA96RHX9</accession>
<keyword evidence="1" id="KW-0547">Nucleotide-binding</keyword>
<keyword evidence="7" id="KW-0378">Hydrolase</keyword>
<organism evidence="7 8">
    <name type="scientific">Paenibacillus aurantius</name>
    <dbReference type="NCBI Taxonomy" id="2918900"/>
    <lineage>
        <taxon>Bacteria</taxon>
        <taxon>Bacillati</taxon>
        <taxon>Bacillota</taxon>
        <taxon>Bacilli</taxon>
        <taxon>Bacillales</taxon>
        <taxon>Paenibacillaceae</taxon>
        <taxon>Paenibacillus</taxon>
    </lineage>
</organism>
<feature type="domain" description="Helicase C-terminal" evidence="6">
    <location>
        <begin position="515"/>
        <end position="668"/>
    </location>
</feature>
<feature type="domain" description="Helicase ATP-binding" evidence="5">
    <location>
        <begin position="331"/>
        <end position="483"/>
    </location>
</feature>
<gene>
    <name evidence="7" type="ORF">MJA45_00500</name>
</gene>
<keyword evidence="2" id="KW-0067">ATP-binding</keyword>
<evidence type="ECO:0000256" key="2">
    <source>
        <dbReference type="ARBA" id="ARBA00022840"/>
    </source>
</evidence>
<dbReference type="PROSITE" id="PS51192">
    <property type="entry name" value="HELICASE_ATP_BIND_1"/>
    <property type="match status" value="1"/>
</dbReference>
<dbReference type="SMART" id="SM00490">
    <property type="entry name" value="HELICc"/>
    <property type="match status" value="1"/>
</dbReference>
<evidence type="ECO:0000256" key="4">
    <source>
        <dbReference type="SAM" id="MobiDB-lite"/>
    </source>
</evidence>
<sequence>MKATVYAVRRSGRWSWNASLDIRVDQRFWFRQGAGTGMIGLEPNLSWGQALWLQKALEEARFQPKDLNEVRREFAARLIQLGLTEKASEALKPVFLSGDRMEKTGFAAFSEEEARAEQALAARLAEPMRGRSLLLEELVRLLADEGKGADGLVSALQLAALEGRVRLAAGVDRIDRRFLWRSTVQFRCRRCGSGEEGMNVSECPYCGGPCPYCERCLTMGRARFCALLVEGAAAERGRAAGTEAAQVREAGAGAASAAGPKGPWAGHPRSTAMPATAAPARAPQGIAYARAGLLPDDETAITGRLWGLSPAQTGAAQAGLAFLRESAARQAAGGAAKPRFLIWAVTGAGKTEMIFPLIEYEVNRGRTVCVATPRRDVVLELLPRIRRAFPDNTVVALYGGSPNKWERGEITLATTHQLMRFRESFDLVVIDELDAFPYHNNDQLQYAALQAAKPAGRYIFLSATPPAALQREIRKGKLPHAKVPVRYHRHPLPVPVLLRLKPLRSFAGGGPLPVKLVQTIQASLDRGAQLFVFVPQIKLVDPLVALLQRSFPQHVVGGTSSKDAERTEKVVDFRQGRIRMLVTTTILERGVTVPKTDVVILDAGSPLFDEAALVQMAGRAGRSKDDPKGRVYYAAAEVTGSQAGAIRQITRMNRIARQECYLLPEEERT</sequence>
<dbReference type="Proteomes" id="UP001305702">
    <property type="component" value="Chromosome"/>
</dbReference>
<dbReference type="SUPFAM" id="SSF52540">
    <property type="entry name" value="P-loop containing nucleoside triphosphate hydrolases"/>
    <property type="match status" value="1"/>
</dbReference>
<dbReference type="GO" id="GO:0003677">
    <property type="term" value="F:DNA binding"/>
    <property type="evidence" value="ECO:0007669"/>
    <property type="project" value="UniProtKB-KW"/>
</dbReference>
<dbReference type="RefSeq" id="WP_315605371.1">
    <property type="nucleotide sequence ID" value="NZ_CP130318.1"/>
</dbReference>
<dbReference type="InterPro" id="IPR027417">
    <property type="entry name" value="P-loop_NTPase"/>
</dbReference>
<dbReference type="PANTHER" id="PTHR30580:SF1">
    <property type="entry name" value="COMF OPERON PROTEIN 1"/>
    <property type="match status" value="1"/>
</dbReference>
<keyword evidence="3" id="KW-0238">DNA-binding</keyword>
<dbReference type="GO" id="GO:0006302">
    <property type="term" value="P:double-strand break repair"/>
    <property type="evidence" value="ECO:0007669"/>
    <property type="project" value="TreeGrafter"/>
</dbReference>
<dbReference type="InterPro" id="IPR001650">
    <property type="entry name" value="Helicase_C-like"/>
</dbReference>
<dbReference type="GO" id="GO:0006270">
    <property type="term" value="P:DNA replication initiation"/>
    <property type="evidence" value="ECO:0007669"/>
    <property type="project" value="TreeGrafter"/>
</dbReference>
<dbReference type="EMBL" id="CP130318">
    <property type="protein sequence ID" value="WNQ11594.1"/>
    <property type="molecule type" value="Genomic_DNA"/>
</dbReference>
<dbReference type="Gene3D" id="3.40.50.300">
    <property type="entry name" value="P-loop containing nucleotide triphosphate hydrolases"/>
    <property type="match status" value="2"/>
</dbReference>
<dbReference type="Pfam" id="PF00270">
    <property type="entry name" value="DEAD"/>
    <property type="match status" value="1"/>
</dbReference>
<evidence type="ECO:0000313" key="8">
    <source>
        <dbReference type="Proteomes" id="UP001305702"/>
    </source>
</evidence>
<dbReference type="AlphaFoldDB" id="A0AA96RHX9"/>
<dbReference type="InterPro" id="IPR011545">
    <property type="entry name" value="DEAD/DEAH_box_helicase_dom"/>
</dbReference>
<evidence type="ECO:0000259" key="6">
    <source>
        <dbReference type="PROSITE" id="PS51194"/>
    </source>
</evidence>
<dbReference type="SMART" id="SM00487">
    <property type="entry name" value="DEXDc"/>
    <property type="match status" value="1"/>
</dbReference>
<dbReference type="KEGG" id="paun:MJA45_00500"/>
<dbReference type="PANTHER" id="PTHR30580">
    <property type="entry name" value="PRIMOSOMAL PROTEIN N"/>
    <property type="match status" value="1"/>
</dbReference>
<dbReference type="GO" id="GO:0043138">
    <property type="term" value="F:3'-5' DNA helicase activity"/>
    <property type="evidence" value="ECO:0007669"/>
    <property type="project" value="TreeGrafter"/>
</dbReference>
<reference evidence="7 8" key="1">
    <citation type="submission" date="2022-02" db="EMBL/GenBank/DDBJ databases">
        <title>Paenibacillus sp. MBLB1776 Whole Genome Shotgun Sequencing.</title>
        <authorList>
            <person name="Hwang C.Y."/>
            <person name="Cho E.-S."/>
            <person name="Seo M.-J."/>
        </authorList>
    </citation>
    <scope>NUCLEOTIDE SEQUENCE [LARGE SCALE GENOMIC DNA]</scope>
    <source>
        <strain evidence="7 8">MBLB1776</strain>
    </source>
</reference>
<evidence type="ECO:0000256" key="1">
    <source>
        <dbReference type="ARBA" id="ARBA00022741"/>
    </source>
</evidence>
<dbReference type="Pfam" id="PF00271">
    <property type="entry name" value="Helicase_C"/>
    <property type="match status" value="1"/>
</dbReference>
<evidence type="ECO:0000313" key="7">
    <source>
        <dbReference type="EMBL" id="WNQ11594.1"/>
    </source>
</evidence>
<feature type="region of interest" description="Disordered" evidence="4">
    <location>
        <begin position="251"/>
        <end position="277"/>
    </location>
</feature>
<evidence type="ECO:0000259" key="5">
    <source>
        <dbReference type="PROSITE" id="PS51192"/>
    </source>
</evidence>
<dbReference type="PROSITE" id="PS51194">
    <property type="entry name" value="HELICASE_CTER"/>
    <property type="match status" value="1"/>
</dbReference>
<protein>
    <submittedName>
        <fullName evidence="7">Helicase-related protein</fullName>
    </submittedName>
</protein>
<proteinExistence type="predicted"/>
<dbReference type="InterPro" id="IPR014001">
    <property type="entry name" value="Helicase_ATP-bd"/>
</dbReference>